<keyword evidence="4 5" id="KW-0472">Membrane</keyword>
<feature type="transmembrane region" description="Helical" evidence="5">
    <location>
        <begin position="199"/>
        <end position="217"/>
    </location>
</feature>
<protein>
    <recommendedName>
        <fullName evidence="6">Amino acid transporter transmembrane domain-containing protein</fullName>
    </recommendedName>
</protein>
<sequence>MAPRSPLAAPLLGASEGQLSGIGFTAAVLSLVKGCIGAGVMALPWATIQGGAASAPALILLGAWNGYTGWLLLDCDAPGSYSDLVRLALGRGGVVLLEGSLLVVLFGVCVSFQVQAATLLSSLPSLGRLASHDVYALITGAALLPLVLQRSFSGIAAISIAALAVLCLGLTAVGLWGLWAEGAPTLPPQLLEPPTAHGFADFLGVAAFSFGGQVFVLPVRDAMARPRLAATAVGVSTAAILAVYAAVGAGGASLFWRAGVKQLVLLNIEPGSPCASLVYSCSAAVALLSVPLVFVPLVGIASGLLPAPSEPRLSALAPSPQPQPMQPWRREAPLRALLLLLTSAAAAATRDFGLLTGILGCLANLSALLLPPLIHLRLRGRRPASAARPAAVRTALAATDALLLLAGFASCAGPALLIVQQLARRAGEEGPEGLPPALGE</sequence>
<feature type="transmembrane region" description="Helical" evidence="5">
    <location>
        <begin position="21"/>
        <end position="46"/>
    </location>
</feature>
<evidence type="ECO:0000256" key="1">
    <source>
        <dbReference type="ARBA" id="ARBA00004141"/>
    </source>
</evidence>
<accession>A0A7S3W7L9</accession>
<keyword evidence="3 5" id="KW-1133">Transmembrane helix</keyword>
<name>A0A7S3W7L9_EMIHU</name>
<gene>
    <name evidence="7" type="ORF">EHUX00137_LOCUS12224</name>
</gene>
<feature type="transmembrane region" description="Helical" evidence="5">
    <location>
        <begin position="354"/>
        <end position="374"/>
    </location>
</feature>
<proteinExistence type="predicted"/>
<evidence type="ECO:0000256" key="5">
    <source>
        <dbReference type="SAM" id="Phobius"/>
    </source>
</evidence>
<dbReference type="EMBL" id="HBIR01016366">
    <property type="protein sequence ID" value="CAE0541351.1"/>
    <property type="molecule type" value="Transcribed_RNA"/>
</dbReference>
<dbReference type="InterPro" id="IPR013057">
    <property type="entry name" value="AA_transpt_TM"/>
</dbReference>
<feature type="transmembrane region" description="Helical" evidence="5">
    <location>
        <begin position="229"/>
        <end position="256"/>
    </location>
</feature>
<feature type="transmembrane region" description="Helical" evidence="5">
    <location>
        <begin position="395"/>
        <end position="419"/>
    </location>
</feature>
<evidence type="ECO:0000313" key="7">
    <source>
        <dbReference type="EMBL" id="CAE0541351.1"/>
    </source>
</evidence>
<dbReference type="PANTHER" id="PTHR22950:SF349">
    <property type="entry name" value="AMINO ACID TRANSPORTER TRANSMEMBRANE DOMAIN-CONTAINING PROTEIN"/>
    <property type="match status" value="1"/>
</dbReference>
<dbReference type="AlphaFoldDB" id="A0A7S3W7L9"/>
<dbReference type="PANTHER" id="PTHR22950">
    <property type="entry name" value="AMINO ACID TRANSPORTER"/>
    <property type="match status" value="1"/>
</dbReference>
<dbReference type="GO" id="GO:0005774">
    <property type="term" value="C:vacuolar membrane"/>
    <property type="evidence" value="ECO:0007669"/>
    <property type="project" value="TreeGrafter"/>
</dbReference>
<feature type="domain" description="Amino acid transporter transmembrane" evidence="6">
    <location>
        <begin position="22"/>
        <end position="386"/>
    </location>
</feature>
<evidence type="ECO:0000256" key="4">
    <source>
        <dbReference type="ARBA" id="ARBA00023136"/>
    </source>
</evidence>
<feature type="transmembrane region" description="Helical" evidence="5">
    <location>
        <begin position="94"/>
        <end position="117"/>
    </location>
</feature>
<evidence type="ECO:0000259" key="6">
    <source>
        <dbReference type="Pfam" id="PF01490"/>
    </source>
</evidence>
<evidence type="ECO:0000256" key="2">
    <source>
        <dbReference type="ARBA" id="ARBA00022692"/>
    </source>
</evidence>
<evidence type="ECO:0000256" key="3">
    <source>
        <dbReference type="ARBA" id="ARBA00022989"/>
    </source>
</evidence>
<reference evidence="7" key="1">
    <citation type="submission" date="2021-01" db="EMBL/GenBank/DDBJ databases">
        <authorList>
            <person name="Corre E."/>
            <person name="Pelletier E."/>
            <person name="Niang G."/>
            <person name="Scheremetjew M."/>
            <person name="Finn R."/>
            <person name="Kale V."/>
            <person name="Holt S."/>
            <person name="Cochrane G."/>
            <person name="Meng A."/>
            <person name="Brown T."/>
            <person name="Cohen L."/>
        </authorList>
    </citation>
    <scope>NUCLEOTIDE SEQUENCE</scope>
    <source>
        <strain evidence="7">379</strain>
    </source>
</reference>
<keyword evidence="2 5" id="KW-0812">Transmembrane</keyword>
<comment type="subcellular location">
    <subcellularLocation>
        <location evidence="1">Membrane</location>
        <topology evidence="1">Multi-pass membrane protein</topology>
    </subcellularLocation>
</comment>
<feature type="transmembrane region" description="Helical" evidence="5">
    <location>
        <begin position="276"/>
        <end position="305"/>
    </location>
</feature>
<feature type="transmembrane region" description="Helical" evidence="5">
    <location>
        <begin position="129"/>
        <end position="148"/>
    </location>
</feature>
<feature type="transmembrane region" description="Helical" evidence="5">
    <location>
        <begin position="52"/>
        <end position="73"/>
    </location>
</feature>
<dbReference type="GO" id="GO:0015179">
    <property type="term" value="F:L-amino acid transmembrane transporter activity"/>
    <property type="evidence" value="ECO:0007669"/>
    <property type="project" value="TreeGrafter"/>
</dbReference>
<organism evidence="7">
    <name type="scientific">Emiliania huxleyi</name>
    <name type="common">Coccolithophore</name>
    <name type="synonym">Pontosphaera huxleyi</name>
    <dbReference type="NCBI Taxonomy" id="2903"/>
    <lineage>
        <taxon>Eukaryota</taxon>
        <taxon>Haptista</taxon>
        <taxon>Haptophyta</taxon>
        <taxon>Prymnesiophyceae</taxon>
        <taxon>Isochrysidales</taxon>
        <taxon>Noelaerhabdaceae</taxon>
        <taxon>Emiliania</taxon>
    </lineage>
</organism>
<feature type="transmembrane region" description="Helical" evidence="5">
    <location>
        <begin position="155"/>
        <end position="179"/>
    </location>
</feature>
<dbReference type="Pfam" id="PF01490">
    <property type="entry name" value="Aa_trans"/>
    <property type="match status" value="1"/>
</dbReference>